<dbReference type="PANTHER" id="PTHR21060">
    <property type="entry name" value="ACETATE KINASE"/>
    <property type="match status" value="1"/>
</dbReference>
<feature type="binding site" evidence="9">
    <location>
        <position position="25"/>
    </location>
    <ligand>
        <name>ATP</name>
        <dbReference type="ChEBI" id="CHEBI:30616"/>
    </ligand>
</feature>
<dbReference type="KEGG" id="caa:Caka_1430"/>
<dbReference type="InterPro" id="IPR000890">
    <property type="entry name" value="Aliphatic_acid_kin_short-chain"/>
</dbReference>
<keyword evidence="5 9" id="KW-0547">Nucleotide-binding</keyword>
<evidence type="ECO:0000256" key="5">
    <source>
        <dbReference type="ARBA" id="ARBA00022741"/>
    </source>
</evidence>
<sequence length="401" mass="42579">MSHQDSRAVSKGAVLVINCGSSSVKFALISGETELPLITGLVERVGSPEAELSWKLDGSKQSKLLPGADLVESLNEVIAVLPDGVDVTAVGHRVVHGAEEFSGSVMITDAVMEALDRCTPLAPLHNPANIAGIRASQEVFPGLPQVGVFDTAFHQTLPQHAYLYPVPYEWYTEHGVRRYGFHGTSHRFVAGETARRLGKDLNELSVVVAHLGNGCSACAVENGESADTTMGITPLEGLVMGTRSGDVDPSMHAFIANALGWDLDRVMTALNKESGLLGLSGESNDMRTLVAAAEAGSDRARIAIEVFAYRLAKSIMGLTAALSKLDAIVFTGGIGENSSGVRARALEHLKVLGVRVDSRLNEQNGDERNGRITEEGCPLCLVVATNEELMIARETLTVIAS</sequence>
<comment type="subunit">
    <text evidence="9">Homodimer.</text>
</comment>
<feature type="site" description="Transition state stabilizer" evidence="9">
    <location>
        <position position="243"/>
    </location>
</feature>
<evidence type="ECO:0000256" key="6">
    <source>
        <dbReference type="ARBA" id="ARBA00022777"/>
    </source>
</evidence>
<dbReference type="EC" id="2.7.2.1" evidence="9"/>
<dbReference type="NCBIfam" id="TIGR00016">
    <property type="entry name" value="ackA"/>
    <property type="match status" value="1"/>
</dbReference>
<evidence type="ECO:0000256" key="2">
    <source>
        <dbReference type="ARBA" id="ARBA00022490"/>
    </source>
</evidence>
<dbReference type="Pfam" id="PF00871">
    <property type="entry name" value="Acetate_kinase"/>
    <property type="match status" value="1"/>
</dbReference>
<dbReference type="UniPathway" id="UPA00340">
    <property type="reaction ID" value="UER00458"/>
</dbReference>
<keyword evidence="6 9" id="KW-0418">Kinase</keyword>
<comment type="catalytic activity">
    <reaction evidence="9">
        <text>acetate + ATP = acetyl phosphate + ADP</text>
        <dbReference type="Rhea" id="RHEA:11352"/>
        <dbReference type="ChEBI" id="CHEBI:22191"/>
        <dbReference type="ChEBI" id="CHEBI:30089"/>
        <dbReference type="ChEBI" id="CHEBI:30616"/>
        <dbReference type="ChEBI" id="CHEBI:456216"/>
        <dbReference type="EC" id="2.7.2.1"/>
    </reaction>
</comment>
<evidence type="ECO:0000256" key="3">
    <source>
        <dbReference type="ARBA" id="ARBA00022679"/>
    </source>
</evidence>
<dbReference type="GO" id="GO:0005524">
    <property type="term" value="F:ATP binding"/>
    <property type="evidence" value="ECO:0007669"/>
    <property type="project" value="UniProtKB-KW"/>
</dbReference>
<gene>
    <name evidence="9" type="primary">ackA</name>
    <name evidence="11" type="ordered locus">Caka_1430</name>
</gene>
<comment type="function">
    <text evidence="9">Catalyzes the formation of acetyl phosphate from acetate and ATP. Can also catalyze the reverse reaction.</text>
</comment>
<dbReference type="GO" id="GO:0000287">
    <property type="term" value="F:magnesium ion binding"/>
    <property type="evidence" value="ECO:0007669"/>
    <property type="project" value="UniProtKB-UniRule"/>
</dbReference>
<feature type="binding site" evidence="9">
    <location>
        <position position="93"/>
    </location>
    <ligand>
        <name>substrate</name>
    </ligand>
</feature>
<organism evidence="11 12">
    <name type="scientific">Coraliomargarita akajimensis (strain DSM 45221 / IAM 15411 / JCM 23193 / KCTC 12865 / 04OKA010-24)</name>
    <dbReference type="NCBI Taxonomy" id="583355"/>
    <lineage>
        <taxon>Bacteria</taxon>
        <taxon>Pseudomonadati</taxon>
        <taxon>Verrucomicrobiota</taxon>
        <taxon>Opitutia</taxon>
        <taxon>Puniceicoccales</taxon>
        <taxon>Coraliomargaritaceae</taxon>
        <taxon>Coraliomargarita</taxon>
    </lineage>
</organism>
<dbReference type="RefSeq" id="WP_013043171.1">
    <property type="nucleotide sequence ID" value="NC_014008.1"/>
</dbReference>
<dbReference type="PRINTS" id="PR00471">
    <property type="entry name" value="ACETATEKNASE"/>
</dbReference>
<name>D5EJ50_CORAD</name>
<keyword evidence="12" id="KW-1185">Reference proteome</keyword>
<evidence type="ECO:0000313" key="12">
    <source>
        <dbReference type="Proteomes" id="UP000000925"/>
    </source>
</evidence>
<dbReference type="HAMAP" id="MF_00020">
    <property type="entry name" value="Acetate_kinase"/>
    <property type="match status" value="1"/>
</dbReference>
<dbReference type="STRING" id="583355.Caka_1430"/>
<feature type="active site" description="Proton donor/acceptor" evidence="9">
    <location>
        <position position="150"/>
    </location>
</feature>
<reference evidence="11 12" key="1">
    <citation type="journal article" date="2010" name="Stand. Genomic Sci.">
        <title>Complete genome sequence of Coraliomargarita akajimensis type strain (04OKA010-24).</title>
        <authorList>
            <person name="Mavromatis K."/>
            <person name="Abt B."/>
            <person name="Brambilla E."/>
            <person name="Lapidus A."/>
            <person name="Copeland A."/>
            <person name="Deshpande S."/>
            <person name="Nolan M."/>
            <person name="Lucas S."/>
            <person name="Tice H."/>
            <person name="Cheng J.F."/>
            <person name="Han C."/>
            <person name="Detter J.C."/>
            <person name="Woyke T."/>
            <person name="Goodwin L."/>
            <person name="Pitluck S."/>
            <person name="Held B."/>
            <person name="Brettin T."/>
            <person name="Tapia R."/>
            <person name="Ivanova N."/>
            <person name="Mikhailova N."/>
            <person name="Pati A."/>
            <person name="Liolios K."/>
            <person name="Chen A."/>
            <person name="Palaniappan K."/>
            <person name="Land M."/>
            <person name="Hauser L."/>
            <person name="Chang Y.J."/>
            <person name="Jeffries C.D."/>
            <person name="Rohde M."/>
            <person name="Goker M."/>
            <person name="Bristow J."/>
            <person name="Eisen J.A."/>
            <person name="Markowitz V."/>
            <person name="Hugenholtz P."/>
            <person name="Klenk H.P."/>
            <person name="Kyrpides N.C."/>
        </authorList>
    </citation>
    <scope>NUCLEOTIDE SEQUENCE [LARGE SCALE GENOMIC DNA]</scope>
    <source>
        <strain evidence="12">DSM 45221 / IAM 15411 / JCM 23193 / KCTC 12865</strain>
    </source>
</reference>
<evidence type="ECO:0000256" key="4">
    <source>
        <dbReference type="ARBA" id="ARBA00022723"/>
    </source>
</evidence>
<dbReference type="SUPFAM" id="SSF53067">
    <property type="entry name" value="Actin-like ATPase domain"/>
    <property type="match status" value="2"/>
</dbReference>
<dbReference type="PROSITE" id="PS01076">
    <property type="entry name" value="ACETATE_KINASE_2"/>
    <property type="match status" value="1"/>
</dbReference>
<dbReference type="PROSITE" id="PS01075">
    <property type="entry name" value="ACETATE_KINASE_1"/>
    <property type="match status" value="1"/>
</dbReference>
<dbReference type="InterPro" id="IPR043129">
    <property type="entry name" value="ATPase_NBD"/>
</dbReference>
<dbReference type="GO" id="GO:0006085">
    <property type="term" value="P:acetyl-CoA biosynthetic process"/>
    <property type="evidence" value="ECO:0007669"/>
    <property type="project" value="UniProtKB-UniRule"/>
</dbReference>
<dbReference type="GO" id="GO:0006083">
    <property type="term" value="P:acetate metabolic process"/>
    <property type="evidence" value="ECO:0007669"/>
    <property type="project" value="TreeGrafter"/>
</dbReference>
<dbReference type="Proteomes" id="UP000000925">
    <property type="component" value="Chromosome"/>
</dbReference>
<feature type="binding site" evidence="9">
    <location>
        <begin position="285"/>
        <end position="287"/>
    </location>
    <ligand>
        <name>ATP</name>
        <dbReference type="ChEBI" id="CHEBI:30616"/>
    </ligand>
</feature>
<dbReference type="PIRSF" id="PIRSF000722">
    <property type="entry name" value="Acetate_prop_kin"/>
    <property type="match status" value="1"/>
</dbReference>
<evidence type="ECO:0000256" key="7">
    <source>
        <dbReference type="ARBA" id="ARBA00022840"/>
    </source>
</evidence>
<dbReference type="GO" id="GO:0005829">
    <property type="term" value="C:cytosol"/>
    <property type="evidence" value="ECO:0007669"/>
    <property type="project" value="TreeGrafter"/>
</dbReference>
<comment type="subcellular location">
    <subcellularLocation>
        <location evidence="9">Cytoplasm</location>
    </subcellularLocation>
</comment>
<comment type="similarity">
    <text evidence="1 9 10">Belongs to the acetokinase family.</text>
</comment>
<feature type="site" description="Transition state stabilizer" evidence="9">
    <location>
        <position position="182"/>
    </location>
</feature>
<accession>D5EJ50</accession>
<keyword evidence="3 9" id="KW-0808">Transferase</keyword>
<feature type="binding site" evidence="9">
    <location>
        <begin position="333"/>
        <end position="337"/>
    </location>
    <ligand>
        <name>ATP</name>
        <dbReference type="ChEBI" id="CHEBI:30616"/>
    </ligand>
</feature>
<dbReference type="HOGENOM" id="CLU_020352_0_1_0"/>
<keyword evidence="4 9" id="KW-0479">Metal-binding</keyword>
<dbReference type="InterPro" id="IPR023865">
    <property type="entry name" value="Aliphatic_acid_kinase_CS"/>
</dbReference>
<evidence type="ECO:0000256" key="8">
    <source>
        <dbReference type="ARBA" id="ARBA00022842"/>
    </source>
</evidence>
<evidence type="ECO:0000256" key="10">
    <source>
        <dbReference type="RuleBase" id="RU003835"/>
    </source>
</evidence>
<keyword evidence="2 9" id="KW-0963">Cytoplasm</keyword>
<evidence type="ECO:0000256" key="1">
    <source>
        <dbReference type="ARBA" id="ARBA00008748"/>
    </source>
</evidence>
<proteinExistence type="inferred from homology"/>
<dbReference type="GO" id="GO:0008776">
    <property type="term" value="F:acetate kinase activity"/>
    <property type="evidence" value="ECO:0007669"/>
    <property type="project" value="UniProtKB-UniRule"/>
</dbReference>
<feature type="binding site" evidence="9">
    <location>
        <position position="387"/>
    </location>
    <ligand>
        <name>Mg(2+)</name>
        <dbReference type="ChEBI" id="CHEBI:18420"/>
    </ligand>
</feature>
<evidence type="ECO:0000313" key="11">
    <source>
        <dbReference type="EMBL" id="ADE54449.1"/>
    </source>
</evidence>
<dbReference type="InterPro" id="IPR004372">
    <property type="entry name" value="Ac/propionate_kinase"/>
</dbReference>
<dbReference type="Gene3D" id="3.30.420.40">
    <property type="match status" value="2"/>
</dbReference>
<dbReference type="AlphaFoldDB" id="D5EJ50"/>
<dbReference type="PANTHER" id="PTHR21060:SF21">
    <property type="entry name" value="ACETATE KINASE"/>
    <property type="match status" value="1"/>
</dbReference>
<feature type="binding site" evidence="9">
    <location>
        <position position="18"/>
    </location>
    <ligand>
        <name>Mg(2+)</name>
        <dbReference type="ChEBI" id="CHEBI:18420"/>
    </ligand>
</feature>
<comment type="pathway">
    <text evidence="9">Metabolic intermediate biosynthesis; acetyl-CoA biosynthesis; acetyl-CoA from acetate: step 1/2.</text>
</comment>
<dbReference type="eggNOG" id="COG0282">
    <property type="taxonomic scope" value="Bacteria"/>
</dbReference>
<feature type="binding site" evidence="9">
    <location>
        <begin position="210"/>
        <end position="214"/>
    </location>
    <ligand>
        <name>ATP</name>
        <dbReference type="ChEBI" id="CHEBI:30616"/>
    </ligand>
</feature>
<keyword evidence="7 9" id="KW-0067">ATP-binding</keyword>
<evidence type="ECO:0000256" key="9">
    <source>
        <dbReference type="HAMAP-Rule" id="MF_00020"/>
    </source>
</evidence>
<protein>
    <recommendedName>
        <fullName evidence="9">Acetate kinase</fullName>
        <ecNumber evidence="9">2.7.2.1</ecNumber>
    </recommendedName>
    <alternativeName>
        <fullName evidence="9">Acetokinase</fullName>
    </alternativeName>
</protein>
<dbReference type="CDD" id="cd24010">
    <property type="entry name" value="ASKHA_NBD_AcK_PK"/>
    <property type="match status" value="1"/>
</dbReference>
<dbReference type="EMBL" id="CP001998">
    <property type="protein sequence ID" value="ADE54449.1"/>
    <property type="molecule type" value="Genomic_DNA"/>
</dbReference>
<comment type="cofactor">
    <cofactor evidence="9">
        <name>Mg(2+)</name>
        <dbReference type="ChEBI" id="CHEBI:18420"/>
    </cofactor>
    <cofactor evidence="9">
        <name>Mn(2+)</name>
        <dbReference type="ChEBI" id="CHEBI:29035"/>
    </cofactor>
    <text evidence="9">Mg(2+). Can also accept Mn(2+).</text>
</comment>
<keyword evidence="8 9" id="KW-0460">Magnesium</keyword>